<dbReference type="EMBL" id="CP053980">
    <property type="protein sequence ID" value="QKH26864.1"/>
    <property type="molecule type" value="Genomic_DNA"/>
</dbReference>
<proteinExistence type="predicted"/>
<accession>A0A0B5X9M1</accession>
<feature type="signal peptide" evidence="1">
    <location>
        <begin position="1"/>
        <end position="25"/>
    </location>
</feature>
<gene>
    <name evidence="2" type="ORF">BF38_3245</name>
    <name evidence="3" type="ORF">FOC89_23910</name>
</gene>
<evidence type="ECO:0000313" key="2">
    <source>
        <dbReference type="EMBL" id="AJG79386.1"/>
    </source>
</evidence>
<organism evidence="3 5">
    <name type="scientific">Bacillus thuringiensis</name>
    <dbReference type="NCBI Taxonomy" id="1428"/>
    <lineage>
        <taxon>Bacteria</taxon>
        <taxon>Bacillati</taxon>
        <taxon>Bacillota</taxon>
        <taxon>Bacilli</taxon>
        <taxon>Bacillales</taxon>
        <taxon>Bacillaceae</taxon>
        <taxon>Bacillus</taxon>
        <taxon>Bacillus cereus group</taxon>
    </lineage>
</organism>
<dbReference type="Proteomes" id="UP000031876">
    <property type="component" value="Chromosome"/>
</dbReference>
<dbReference type="AlphaFoldDB" id="A0A0B5X9M1"/>
<dbReference type="KEGG" id="btw:BF38_3245"/>
<dbReference type="GeneID" id="45021950"/>
<reference evidence="2 4" key="1">
    <citation type="journal article" date="2015" name="Genome Announc.">
        <title>Complete genome sequences for 35 biothreat assay-relevant bacillus species.</title>
        <authorList>
            <person name="Johnson S.L."/>
            <person name="Daligault H.E."/>
            <person name="Davenport K.W."/>
            <person name="Jaissle J."/>
            <person name="Frey K.G."/>
            <person name="Ladner J.T."/>
            <person name="Broomall S.M."/>
            <person name="Bishop-Lilly K.A."/>
            <person name="Bruce D.C."/>
            <person name="Gibbons H.S."/>
            <person name="Coyne S.R."/>
            <person name="Lo C.C."/>
            <person name="Meincke L."/>
            <person name="Munk A.C."/>
            <person name="Koroleva G.I."/>
            <person name="Rosenzweig C.N."/>
            <person name="Palacios G.F."/>
            <person name="Redden C.L."/>
            <person name="Minogue T.D."/>
            <person name="Chain P.S."/>
        </authorList>
    </citation>
    <scope>NUCLEOTIDE SEQUENCE [LARGE SCALE GENOMIC DNA]</scope>
    <source>
        <strain evidence="2 4">HD1011</strain>
    </source>
</reference>
<evidence type="ECO:0000313" key="5">
    <source>
        <dbReference type="Proteomes" id="UP000501107"/>
    </source>
</evidence>
<evidence type="ECO:0008006" key="6">
    <source>
        <dbReference type="Google" id="ProtNLM"/>
    </source>
</evidence>
<evidence type="ECO:0000256" key="1">
    <source>
        <dbReference type="SAM" id="SignalP"/>
    </source>
</evidence>
<reference evidence="3 5" key="2">
    <citation type="submission" date="2020-05" db="EMBL/GenBank/DDBJ databases">
        <title>FDA dAtabase for Regulatory Grade micrObial Sequences (FDA-ARGOS): Supporting development and validation of Infectious Disease Dx tests.</title>
        <authorList>
            <person name="Nelson B."/>
            <person name="Plummer A."/>
            <person name="Tallon L."/>
            <person name="Sadzewicz L."/>
            <person name="Zhao X."/>
            <person name="Vavikolanu K."/>
            <person name="Mehta A."/>
            <person name="Aluvathingal J."/>
            <person name="Nadendla S."/>
            <person name="Myers T."/>
            <person name="Yan Y."/>
            <person name="Sichtig H."/>
        </authorList>
    </citation>
    <scope>NUCLEOTIDE SEQUENCE [LARGE SCALE GENOMIC DNA]</scope>
    <source>
        <strain evidence="3 5">FDAARGOS_795</strain>
    </source>
</reference>
<evidence type="ECO:0000313" key="4">
    <source>
        <dbReference type="Proteomes" id="UP000031876"/>
    </source>
</evidence>
<protein>
    <recommendedName>
        <fullName evidence="6">Group-specific protein</fullName>
    </recommendedName>
</protein>
<dbReference type="EMBL" id="CP009335">
    <property type="protein sequence ID" value="AJG79386.1"/>
    <property type="molecule type" value="Genomic_DNA"/>
</dbReference>
<sequence length="148" mass="16180">MKKFIGMLAMCFALTLAFLPTISKADSSPLRSVSISAVGDNNKMYSASSYLTIPVLKGDYLYVKVSEVGTPDSYSETLTINGVRYAGSSLDEVSSYTGPFGSEKTFRLRIKDSYIFSNTPNSTNTIAFEARVPFSMQVLSKNISVHVE</sequence>
<keyword evidence="1" id="KW-0732">Signal</keyword>
<dbReference type="Proteomes" id="UP000501107">
    <property type="component" value="Chromosome"/>
</dbReference>
<dbReference type="RefSeq" id="WP_000713436.1">
    <property type="nucleotide sequence ID" value="NZ_CP009335.1"/>
</dbReference>
<evidence type="ECO:0000313" key="3">
    <source>
        <dbReference type="EMBL" id="QKH26864.1"/>
    </source>
</evidence>
<feature type="chain" id="PRO_5030004502" description="Group-specific protein" evidence="1">
    <location>
        <begin position="26"/>
        <end position="148"/>
    </location>
</feature>
<name>A0A0B5X9M1_BACTU</name>